<dbReference type="EMBL" id="JANAKD010003285">
    <property type="protein sequence ID" value="KAJ3472267.1"/>
    <property type="molecule type" value="Genomic_DNA"/>
</dbReference>
<name>A0ACC1QED8_9HYPO</name>
<sequence length="89" mass="10300">MRDKDLKEERVSLLNAWLSFERTHGAEADVDKVQAQMPRRVKKKRRVEGEDTFEEYYDYVFPADDKQAGNLSNMLAMAQSWKKTGGSLS</sequence>
<dbReference type="Proteomes" id="UP001148737">
    <property type="component" value="Unassembled WGS sequence"/>
</dbReference>
<evidence type="ECO:0000313" key="1">
    <source>
        <dbReference type="EMBL" id="KAJ3472267.1"/>
    </source>
</evidence>
<proteinExistence type="predicted"/>
<accession>A0ACC1QED8</accession>
<protein>
    <submittedName>
        <fullName evidence="1">Uncharacterized protein</fullName>
    </submittedName>
</protein>
<comment type="caution">
    <text evidence="1">The sequence shown here is derived from an EMBL/GenBank/DDBJ whole genome shotgun (WGS) entry which is preliminary data.</text>
</comment>
<evidence type="ECO:0000313" key="2">
    <source>
        <dbReference type="Proteomes" id="UP001148737"/>
    </source>
</evidence>
<organism evidence="1 2">
    <name type="scientific">Lecanicillium saksenae</name>
    <dbReference type="NCBI Taxonomy" id="468837"/>
    <lineage>
        <taxon>Eukaryota</taxon>
        <taxon>Fungi</taxon>
        <taxon>Dikarya</taxon>
        <taxon>Ascomycota</taxon>
        <taxon>Pezizomycotina</taxon>
        <taxon>Sordariomycetes</taxon>
        <taxon>Hypocreomycetidae</taxon>
        <taxon>Hypocreales</taxon>
        <taxon>Cordycipitaceae</taxon>
        <taxon>Lecanicillium</taxon>
    </lineage>
</organism>
<gene>
    <name evidence="1" type="ORF">NLG97_g11135</name>
</gene>
<keyword evidence="2" id="KW-1185">Reference proteome</keyword>
<reference evidence="1" key="1">
    <citation type="submission" date="2022-07" db="EMBL/GenBank/DDBJ databases">
        <title>Genome Sequence of Lecanicillium saksenae.</title>
        <authorList>
            <person name="Buettner E."/>
        </authorList>
    </citation>
    <scope>NUCLEOTIDE SEQUENCE</scope>
    <source>
        <strain evidence="1">VT-O1</strain>
    </source>
</reference>